<evidence type="ECO:0000256" key="14">
    <source>
        <dbReference type="ARBA" id="ARBA00032738"/>
    </source>
</evidence>
<evidence type="ECO:0000256" key="15">
    <source>
        <dbReference type="ARBA" id="ARBA00048407"/>
    </source>
</evidence>
<evidence type="ECO:0000313" key="16">
    <source>
        <dbReference type="EMBL" id="KUN18662.1"/>
    </source>
</evidence>
<dbReference type="InterPro" id="IPR036188">
    <property type="entry name" value="FAD/NAD-bd_sf"/>
</dbReference>
<keyword evidence="9" id="KW-0560">Oxidoreductase</keyword>
<organism evidence="16 17">
    <name type="scientific">Streptomyces corchorusii</name>
    <name type="common">Streptomyces chibaensis</name>
    <dbReference type="NCBI Taxonomy" id="1903"/>
    <lineage>
        <taxon>Bacteria</taxon>
        <taxon>Bacillati</taxon>
        <taxon>Actinomycetota</taxon>
        <taxon>Actinomycetes</taxon>
        <taxon>Kitasatosporales</taxon>
        <taxon>Streptomycetaceae</taxon>
        <taxon>Streptomyces</taxon>
    </lineage>
</organism>
<keyword evidence="10" id="KW-0503">Monooxygenase</keyword>
<name>A0A101PVW8_STRCK</name>
<evidence type="ECO:0000313" key="17">
    <source>
        <dbReference type="Proteomes" id="UP000053398"/>
    </source>
</evidence>
<dbReference type="EMBL" id="LMWP01000042">
    <property type="protein sequence ID" value="KUN18662.1"/>
    <property type="molecule type" value="Genomic_DNA"/>
</dbReference>
<dbReference type="GO" id="GO:0047091">
    <property type="term" value="F:L-lysine 6-monooxygenase (NADPH) activity"/>
    <property type="evidence" value="ECO:0007669"/>
    <property type="project" value="UniProtKB-EC"/>
</dbReference>
<dbReference type="GO" id="GO:0006879">
    <property type="term" value="P:intracellular iron ion homeostasis"/>
    <property type="evidence" value="ECO:0007669"/>
    <property type="project" value="TreeGrafter"/>
</dbReference>
<comment type="catalytic activity">
    <reaction evidence="15">
        <text>L-lysine + NADPH + O2 = N(6)-hydroxy-L-lysine + NADP(+) + H2O</text>
        <dbReference type="Rhea" id="RHEA:23228"/>
        <dbReference type="ChEBI" id="CHEBI:15377"/>
        <dbReference type="ChEBI" id="CHEBI:15379"/>
        <dbReference type="ChEBI" id="CHEBI:32551"/>
        <dbReference type="ChEBI" id="CHEBI:57783"/>
        <dbReference type="ChEBI" id="CHEBI:57820"/>
        <dbReference type="ChEBI" id="CHEBI:58349"/>
        <dbReference type="EC" id="1.14.13.59"/>
    </reaction>
</comment>
<keyword evidence="6" id="KW-0285">Flavoprotein</keyword>
<comment type="pathway">
    <text evidence="2">Siderophore biosynthesis.</text>
</comment>
<evidence type="ECO:0000256" key="12">
    <source>
        <dbReference type="ARBA" id="ARBA00031158"/>
    </source>
</evidence>
<keyword evidence="7" id="KW-0274">FAD</keyword>
<dbReference type="Proteomes" id="UP000053398">
    <property type="component" value="Unassembled WGS sequence"/>
</dbReference>
<protein>
    <recommendedName>
        <fullName evidence="5">L-lysine N6-monooxygenase MbtG</fullName>
        <ecNumber evidence="4">1.14.13.59</ecNumber>
    </recommendedName>
    <alternativeName>
        <fullName evidence="14">Lysine 6-N-hydroxylase</fullName>
    </alternativeName>
    <alternativeName>
        <fullName evidence="13">Lysine N6-hydroxylase</fullName>
    </alternativeName>
    <alternativeName>
        <fullName evidence="11">Lysine-N-oxygenase</fullName>
    </alternativeName>
    <alternativeName>
        <fullName evidence="12">Mycobactin synthase protein G</fullName>
    </alternativeName>
</protein>
<comment type="cofactor">
    <cofactor evidence="1">
        <name>FAD</name>
        <dbReference type="ChEBI" id="CHEBI:57692"/>
    </cofactor>
</comment>
<dbReference type="Pfam" id="PF13434">
    <property type="entry name" value="Lys_Orn_oxgnase"/>
    <property type="match status" value="1"/>
</dbReference>
<keyword evidence="17" id="KW-1185">Reference proteome</keyword>
<evidence type="ECO:0000256" key="4">
    <source>
        <dbReference type="ARBA" id="ARBA00013076"/>
    </source>
</evidence>
<evidence type="ECO:0000256" key="3">
    <source>
        <dbReference type="ARBA" id="ARBA00007588"/>
    </source>
</evidence>
<evidence type="ECO:0000256" key="8">
    <source>
        <dbReference type="ARBA" id="ARBA00022857"/>
    </source>
</evidence>
<dbReference type="AlphaFoldDB" id="A0A101PVW8"/>
<evidence type="ECO:0000256" key="6">
    <source>
        <dbReference type="ARBA" id="ARBA00022630"/>
    </source>
</evidence>
<evidence type="ECO:0000256" key="13">
    <source>
        <dbReference type="ARBA" id="ARBA00032493"/>
    </source>
</evidence>
<dbReference type="PANTHER" id="PTHR42802">
    <property type="entry name" value="MONOOXYGENASE"/>
    <property type="match status" value="1"/>
</dbReference>
<keyword evidence="8" id="KW-0521">NADP</keyword>
<evidence type="ECO:0000256" key="11">
    <source>
        <dbReference type="ARBA" id="ARBA00029939"/>
    </source>
</evidence>
<dbReference type="EC" id="1.14.13.59" evidence="4"/>
<evidence type="ECO:0000256" key="7">
    <source>
        <dbReference type="ARBA" id="ARBA00022827"/>
    </source>
</evidence>
<evidence type="ECO:0000256" key="10">
    <source>
        <dbReference type="ARBA" id="ARBA00023033"/>
    </source>
</evidence>
<dbReference type="InterPro" id="IPR025700">
    <property type="entry name" value="Lys/Orn_oxygenase"/>
</dbReference>
<comment type="similarity">
    <text evidence="3">Belongs to the lysine N(6)-hydroxylase/L-ornithine N(5)-oxygenase family.</text>
</comment>
<comment type="caution">
    <text evidence="16">The sequence shown here is derived from an EMBL/GenBank/DDBJ whole genome shotgun (WGS) entry which is preliminary data.</text>
</comment>
<evidence type="ECO:0000256" key="9">
    <source>
        <dbReference type="ARBA" id="ARBA00023002"/>
    </source>
</evidence>
<evidence type="ECO:0000256" key="2">
    <source>
        <dbReference type="ARBA" id="ARBA00004924"/>
    </source>
</evidence>
<dbReference type="SUPFAM" id="SSF51905">
    <property type="entry name" value="FAD/NAD(P)-binding domain"/>
    <property type="match status" value="2"/>
</dbReference>
<accession>A0A101PVW8</accession>
<sequence>MTIDNGRTAEETLHDVIGVGFGPGGIALAAALEEEAPDMDCLFLESRSEAAWQPGMLLRGSDTQHHPSRDLATLRNPRSRYTFLNYLHETGRLLAFLNVPAHFPLRRDYARYVRWVAAQLSSSVVYDRRATTVSVASDPVPHYVVGTACGRTYRGRALVVGTGRTPYVPADFRPHLGDRVCHSSEYTWRLEKRRAAKGGPLDVAVVGASQSAAEIALDLHSAASGDRVHAIMRGFGYRLKDTSPFSEEAYFPEFTDYYFNASREARADLAAQLRPSNYSSVDQDVLESLYVRRYEDGVDGEERILLHRNHEVTGVETGEGPVRLALRERHTGEAKEVTADLVVLATGYRDLGPAEHDEPYPEILGPVSDGLALDDTGVLRVERDYFVPPRQGAGARPPLFLNGLCENTHGLGDAGSFSLLSLRARTLLEGIRHRLGTERTAADGGARD</sequence>
<gene>
    <name evidence="16" type="ORF">AQJ11_33250</name>
</gene>
<reference evidence="16 17" key="1">
    <citation type="submission" date="2015-10" db="EMBL/GenBank/DDBJ databases">
        <title>Draft genome sequence of Streptomyces corchorusii DSM 40340, type strain for the species Streptomyces corchorusii.</title>
        <authorList>
            <person name="Ruckert C."/>
            <person name="Winkler A."/>
            <person name="Kalinowski J."/>
            <person name="Kampfer P."/>
            <person name="Glaeser S."/>
        </authorList>
    </citation>
    <scope>NUCLEOTIDE SEQUENCE [LARGE SCALE GENOMIC DNA]</scope>
    <source>
        <strain evidence="16 17">DSM 40340</strain>
    </source>
</reference>
<evidence type="ECO:0000256" key="5">
    <source>
        <dbReference type="ARBA" id="ARBA00016406"/>
    </source>
</evidence>
<proteinExistence type="inferred from homology"/>
<dbReference type="RefSeq" id="WP_059265658.1">
    <property type="nucleotide sequence ID" value="NZ_KQ948365.1"/>
</dbReference>
<dbReference type="Gene3D" id="3.50.50.60">
    <property type="entry name" value="FAD/NAD(P)-binding domain"/>
    <property type="match status" value="1"/>
</dbReference>
<evidence type="ECO:0000256" key="1">
    <source>
        <dbReference type="ARBA" id="ARBA00001974"/>
    </source>
</evidence>
<dbReference type="PANTHER" id="PTHR42802:SF1">
    <property type="entry name" value="L-ORNITHINE N(5)-MONOOXYGENASE"/>
    <property type="match status" value="1"/>
</dbReference>